<evidence type="ECO:0000313" key="1">
    <source>
        <dbReference type="EMBL" id="RIY00873.1"/>
    </source>
</evidence>
<dbReference type="Proteomes" id="UP000265750">
    <property type="component" value="Unassembled WGS sequence"/>
</dbReference>
<name>A0A3A1WIR3_9HYPH</name>
<organism evidence="1 2">
    <name type="scientific">Aureimonas flava</name>
    <dbReference type="NCBI Taxonomy" id="2320271"/>
    <lineage>
        <taxon>Bacteria</taxon>
        <taxon>Pseudomonadati</taxon>
        <taxon>Pseudomonadota</taxon>
        <taxon>Alphaproteobacteria</taxon>
        <taxon>Hyphomicrobiales</taxon>
        <taxon>Aurantimonadaceae</taxon>
        <taxon>Aureimonas</taxon>
    </lineage>
</organism>
<protein>
    <submittedName>
        <fullName evidence="1">Uncharacterized protein</fullName>
    </submittedName>
</protein>
<sequence>MTIRNTADAELKALADSAIHQTLVALIERGVSFETAMDRLLTTAAAQIARHEGAEQTARIFRSMADNIQRGALVAVERRTTAN</sequence>
<dbReference type="EMBL" id="QYRN01000005">
    <property type="protein sequence ID" value="RIY00873.1"/>
    <property type="molecule type" value="Genomic_DNA"/>
</dbReference>
<reference evidence="2" key="1">
    <citation type="submission" date="2018-09" db="EMBL/GenBank/DDBJ databases">
        <authorList>
            <person name="Tuo L."/>
        </authorList>
    </citation>
    <scope>NUCLEOTIDE SEQUENCE [LARGE SCALE GENOMIC DNA]</scope>
    <source>
        <strain evidence="2">M2BS4Y-1</strain>
    </source>
</reference>
<dbReference type="RefSeq" id="WP_119540075.1">
    <property type="nucleotide sequence ID" value="NZ_QYRN01000005.1"/>
</dbReference>
<dbReference type="AlphaFoldDB" id="A0A3A1WIR3"/>
<proteinExistence type="predicted"/>
<accession>A0A3A1WIR3</accession>
<comment type="caution">
    <text evidence="1">The sequence shown here is derived from an EMBL/GenBank/DDBJ whole genome shotgun (WGS) entry which is preliminary data.</text>
</comment>
<keyword evidence="2" id="KW-1185">Reference proteome</keyword>
<evidence type="ECO:0000313" key="2">
    <source>
        <dbReference type="Proteomes" id="UP000265750"/>
    </source>
</evidence>
<gene>
    <name evidence="1" type="ORF">D3218_10750</name>
</gene>